<evidence type="ECO:0000313" key="1">
    <source>
        <dbReference type="EMBL" id="AHI58393.1"/>
    </source>
</evidence>
<proteinExistence type="predicted"/>
<protein>
    <submittedName>
        <fullName evidence="1">Uncharacterized protein</fullName>
    </submittedName>
</protein>
<dbReference type="AlphaFoldDB" id="W0GRW2"/>
<name>W0GRW2_9MOLU</name>
<evidence type="ECO:0000313" key="2">
    <source>
        <dbReference type="Proteomes" id="UP000019260"/>
    </source>
</evidence>
<keyword evidence="2" id="KW-1185">Reference proteome</keyword>
<dbReference type="OrthoDB" id="358279at2"/>
<dbReference type="Proteomes" id="UP000019260">
    <property type="component" value="Chromosome"/>
</dbReference>
<dbReference type="HOGENOM" id="CLU_1863919_0_0_14"/>
<reference evidence="1 2" key="1">
    <citation type="submission" date="2013-09" db="EMBL/GenBank/DDBJ databases">
        <title>Complete genome sequence of Spiroplasma mirum suckling mouse cataract agent.</title>
        <authorList>
            <person name="Landry C.A."/>
            <person name="Bastian F.O."/>
            <person name="Thune R.L."/>
        </authorList>
    </citation>
    <scope>NUCLEOTIDE SEQUENCE [LARGE SCALE GENOMIC DNA]</scope>
    <source>
        <strain evidence="1 2">SMCA</strain>
    </source>
</reference>
<sequence>MNAIKSDNLQLVISELYVTMSGTSLHQDILNVNPKRSMVYVANNQVTVYLNVQNQKLLTDDLTNPNLGDILDNTQDTIRHVLQVKNPYLKMSDVIVSEITSSEANVSAIDKSNFYISDTTIRTYYRVYNPHVGTIKN</sequence>
<organism evidence="1 2">
    <name type="scientific">Spiroplasma mirum ATCC 29335</name>
    <dbReference type="NCBI Taxonomy" id="838561"/>
    <lineage>
        <taxon>Bacteria</taxon>
        <taxon>Bacillati</taxon>
        <taxon>Mycoplasmatota</taxon>
        <taxon>Mollicutes</taxon>
        <taxon>Entomoplasmatales</taxon>
        <taxon>Spiroplasmataceae</taxon>
        <taxon>Spiroplasma</taxon>
    </lineage>
</organism>
<gene>
    <name evidence="1" type="ORF">P344_05360</name>
</gene>
<dbReference type="KEGG" id="smir:SMM_0901"/>
<dbReference type="eggNOG" id="COG1520">
    <property type="taxonomic scope" value="Bacteria"/>
</dbReference>
<dbReference type="STRING" id="838561.P344_05360"/>
<dbReference type="RefSeq" id="WP_025317646.1">
    <property type="nucleotide sequence ID" value="NZ_CP002082.1"/>
</dbReference>
<accession>W0GRW2</accession>
<dbReference type="KEGG" id="smia:P344_05360"/>
<dbReference type="EMBL" id="CP006720">
    <property type="protein sequence ID" value="AHI58393.1"/>
    <property type="molecule type" value="Genomic_DNA"/>
</dbReference>
<dbReference type="PATRIC" id="fig|838561.3.peg.1029"/>